<dbReference type="AlphaFoldDB" id="A0A7V3E7G8"/>
<reference evidence="1" key="1">
    <citation type="journal article" date="2020" name="mSystems">
        <title>Genome- and Community-Level Interaction Insights into Carbon Utilization and Element Cycling Functions of Hydrothermarchaeota in Hydrothermal Sediment.</title>
        <authorList>
            <person name="Zhou Z."/>
            <person name="Liu Y."/>
            <person name="Xu W."/>
            <person name="Pan J."/>
            <person name="Luo Z.H."/>
            <person name="Li M."/>
        </authorList>
    </citation>
    <scope>NUCLEOTIDE SEQUENCE [LARGE SCALE GENOMIC DNA]</scope>
    <source>
        <strain evidence="1">SpSt-479</strain>
    </source>
</reference>
<evidence type="ECO:0000313" key="1">
    <source>
        <dbReference type="EMBL" id="HFI91861.1"/>
    </source>
</evidence>
<dbReference type="EMBL" id="DSUJ01000008">
    <property type="protein sequence ID" value="HFI91861.1"/>
    <property type="molecule type" value="Genomic_DNA"/>
</dbReference>
<protein>
    <submittedName>
        <fullName evidence="1">Uncharacterized protein</fullName>
    </submittedName>
</protein>
<comment type="caution">
    <text evidence="1">The sequence shown here is derived from an EMBL/GenBank/DDBJ whole genome shotgun (WGS) entry which is preliminary data.</text>
</comment>
<sequence length="77" mass="9100">MKKQTHDFLNPKNVFIKFEPGYNYRIFIPEKTFEGLSEQEIKLVEIISEVQKLDAMFVIDFLKTEGSLTAKKFKLKK</sequence>
<accession>A0A7V3E7G8</accession>
<proteinExistence type="predicted"/>
<gene>
    <name evidence="1" type="ORF">ENS31_10095</name>
</gene>
<name>A0A7V3E7G8_9BACT</name>
<dbReference type="RefSeq" id="WP_304144956.1">
    <property type="nucleotide sequence ID" value="NZ_JAOAIE010000048.1"/>
</dbReference>
<organism evidence="1">
    <name type="scientific">Ignavibacterium album</name>
    <dbReference type="NCBI Taxonomy" id="591197"/>
    <lineage>
        <taxon>Bacteria</taxon>
        <taxon>Pseudomonadati</taxon>
        <taxon>Ignavibacteriota</taxon>
        <taxon>Ignavibacteria</taxon>
        <taxon>Ignavibacteriales</taxon>
        <taxon>Ignavibacteriaceae</taxon>
        <taxon>Ignavibacterium</taxon>
    </lineage>
</organism>